<evidence type="ECO:0000256" key="3">
    <source>
        <dbReference type="SAM" id="SignalP"/>
    </source>
</evidence>
<keyword evidence="3" id="KW-0732">Signal</keyword>
<keyword evidence="2" id="KW-0812">Transmembrane</keyword>
<protein>
    <recommendedName>
        <fullName evidence="6">Malectin-like domain-containing protein</fullName>
    </recommendedName>
</protein>
<reference evidence="4 5" key="1">
    <citation type="journal article" date="2013" name="BMC Genomics">
        <title>The miniature genome of a carnivorous plant Genlisea aurea contains a low number of genes and short non-coding sequences.</title>
        <authorList>
            <person name="Leushkin E.V."/>
            <person name="Sutormin R.A."/>
            <person name="Nabieva E.R."/>
            <person name="Penin A.A."/>
            <person name="Kondrashov A.S."/>
            <person name="Logacheva M.D."/>
        </authorList>
    </citation>
    <scope>NUCLEOTIDE SEQUENCE [LARGE SCALE GENOMIC DNA]</scope>
</reference>
<feature type="chain" id="PRO_5004549868" description="Malectin-like domain-containing protein" evidence="3">
    <location>
        <begin position="19"/>
        <end position="306"/>
    </location>
</feature>
<dbReference type="OrthoDB" id="1925347at2759"/>
<sequence>MTVVFLCVFLVFRPVVCGGGGGGEISGRQELDALLQDYAFRALVRPRTGTVYDGSPPADLAGIQVSALRLRSGSLWRRGFSDYKEFRIPVNVEVHPYVERLVFVYQNLGNWSSLYYNLSGYTMLSPILGLLAYNGSNISSEGLQNLRIRASGSPISVSFAGLPSVFDRPSTRCAYFSLNGSVEFSVVVNASTCLTDNQGHFSIVVSESSPVVPPRPSTRPPRSGRGGDREGEWTLVGSLIGGVALVAASAVAISYLVACRKRKELRRMEAAAEVGVPLSMTSVGSTRAPVALETRTRPLIENEFVP</sequence>
<evidence type="ECO:0000313" key="4">
    <source>
        <dbReference type="EMBL" id="EPS58883.1"/>
    </source>
</evidence>
<evidence type="ECO:0000256" key="1">
    <source>
        <dbReference type="SAM" id="MobiDB-lite"/>
    </source>
</evidence>
<name>S8D887_9LAMI</name>
<keyword evidence="2" id="KW-0472">Membrane</keyword>
<accession>S8D887</accession>
<feature type="transmembrane region" description="Helical" evidence="2">
    <location>
        <begin position="233"/>
        <end position="258"/>
    </location>
</feature>
<dbReference type="GO" id="GO:0016020">
    <property type="term" value="C:membrane"/>
    <property type="evidence" value="ECO:0007669"/>
    <property type="project" value="TreeGrafter"/>
</dbReference>
<organism evidence="4 5">
    <name type="scientific">Genlisea aurea</name>
    <dbReference type="NCBI Taxonomy" id="192259"/>
    <lineage>
        <taxon>Eukaryota</taxon>
        <taxon>Viridiplantae</taxon>
        <taxon>Streptophyta</taxon>
        <taxon>Embryophyta</taxon>
        <taxon>Tracheophyta</taxon>
        <taxon>Spermatophyta</taxon>
        <taxon>Magnoliopsida</taxon>
        <taxon>eudicotyledons</taxon>
        <taxon>Gunneridae</taxon>
        <taxon>Pentapetalae</taxon>
        <taxon>asterids</taxon>
        <taxon>lamiids</taxon>
        <taxon>Lamiales</taxon>
        <taxon>Lentibulariaceae</taxon>
        <taxon>Genlisea</taxon>
    </lineage>
</organism>
<evidence type="ECO:0008006" key="6">
    <source>
        <dbReference type="Google" id="ProtNLM"/>
    </source>
</evidence>
<dbReference type="PANTHER" id="PTHR33512:SF34">
    <property type="entry name" value="MALECTIN-LIKE DOMAIN-CONTAINING PROTEIN"/>
    <property type="match status" value="1"/>
</dbReference>
<dbReference type="Proteomes" id="UP000015453">
    <property type="component" value="Unassembled WGS sequence"/>
</dbReference>
<evidence type="ECO:0000313" key="5">
    <source>
        <dbReference type="Proteomes" id="UP000015453"/>
    </source>
</evidence>
<comment type="caution">
    <text evidence="4">The sequence shown here is derived from an EMBL/GenBank/DDBJ whole genome shotgun (WGS) entry which is preliminary data.</text>
</comment>
<feature type="region of interest" description="Disordered" evidence="1">
    <location>
        <begin position="208"/>
        <end position="230"/>
    </location>
</feature>
<keyword evidence="2" id="KW-1133">Transmembrane helix</keyword>
<gene>
    <name evidence="4" type="ORF">M569_15929</name>
</gene>
<feature type="signal peptide" evidence="3">
    <location>
        <begin position="1"/>
        <end position="18"/>
    </location>
</feature>
<proteinExistence type="predicted"/>
<dbReference type="InterPro" id="IPR010605">
    <property type="entry name" value="DUF1191"/>
</dbReference>
<dbReference type="AlphaFoldDB" id="S8D887"/>
<keyword evidence="5" id="KW-1185">Reference proteome</keyword>
<evidence type="ECO:0000256" key="2">
    <source>
        <dbReference type="SAM" id="Phobius"/>
    </source>
</evidence>
<dbReference type="Pfam" id="PF06697">
    <property type="entry name" value="DUF1191"/>
    <property type="match status" value="1"/>
</dbReference>
<dbReference type="PANTHER" id="PTHR33512">
    <property type="entry name" value="PROTEIN, PUTATIVE (DUF1191)-RELATED"/>
    <property type="match status" value="1"/>
</dbReference>
<dbReference type="EMBL" id="AUSU01008824">
    <property type="protein sequence ID" value="EPS58883.1"/>
    <property type="molecule type" value="Genomic_DNA"/>
</dbReference>